<evidence type="ECO:0000313" key="6">
    <source>
        <dbReference type="Proteomes" id="UP001319060"/>
    </source>
</evidence>
<dbReference type="NCBIfam" id="NF005797">
    <property type="entry name" value="PRK07638.1"/>
    <property type="match status" value="1"/>
</dbReference>
<dbReference type="InterPro" id="IPR045851">
    <property type="entry name" value="AMP-bd_C_sf"/>
</dbReference>
<keyword evidence="6" id="KW-1185">Reference proteome</keyword>
<keyword evidence="2" id="KW-0436">Ligase</keyword>
<feature type="domain" description="AMP-dependent synthetase/ligase" evidence="3">
    <location>
        <begin position="8"/>
        <end position="347"/>
    </location>
</feature>
<dbReference type="InterPro" id="IPR000873">
    <property type="entry name" value="AMP-dep_synth/lig_dom"/>
</dbReference>
<evidence type="ECO:0000313" key="5">
    <source>
        <dbReference type="EMBL" id="MBN3546475.1"/>
    </source>
</evidence>
<dbReference type="SUPFAM" id="SSF56801">
    <property type="entry name" value="Acetyl-CoA synthetase-like"/>
    <property type="match status" value="1"/>
</dbReference>
<dbReference type="Pfam" id="PF13193">
    <property type="entry name" value="AMP-binding_C"/>
    <property type="match status" value="1"/>
</dbReference>
<dbReference type="PANTHER" id="PTHR43201:SF5">
    <property type="entry name" value="MEDIUM-CHAIN ACYL-COA LIGASE ACSF2, MITOCHONDRIAL"/>
    <property type="match status" value="1"/>
</dbReference>
<dbReference type="InterPro" id="IPR025110">
    <property type="entry name" value="AMP-bd_C"/>
</dbReference>
<proteinExistence type="inferred from homology"/>
<dbReference type="EMBL" id="JAFHKS010000044">
    <property type="protein sequence ID" value="MBN3546475.1"/>
    <property type="molecule type" value="Genomic_DNA"/>
</dbReference>
<dbReference type="PANTHER" id="PTHR43201">
    <property type="entry name" value="ACYL-COA SYNTHETASE"/>
    <property type="match status" value="1"/>
</dbReference>
<dbReference type="RefSeq" id="WP_188400798.1">
    <property type="nucleotide sequence ID" value="NZ_BMCE01000001.1"/>
</dbReference>
<accession>A0ABS2ZE70</accession>
<name>A0ABS2ZE70_9BACL</name>
<evidence type="ECO:0000259" key="3">
    <source>
        <dbReference type="Pfam" id="PF00501"/>
    </source>
</evidence>
<organism evidence="5 6">
    <name type="scientific">Fictibacillus barbaricus</name>
    <dbReference type="NCBI Taxonomy" id="182136"/>
    <lineage>
        <taxon>Bacteria</taxon>
        <taxon>Bacillati</taxon>
        <taxon>Bacillota</taxon>
        <taxon>Bacilli</taxon>
        <taxon>Bacillales</taxon>
        <taxon>Fictibacillaceae</taxon>
        <taxon>Fictibacillus</taxon>
    </lineage>
</organism>
<comment type="similarity">
    <text evidence="1">Belongs to the ATP-dependent AMP-binding enzyme family.</text>
</comment>
<evidence type="ECO:0000256" key="1">
    <source>
        <dbReference type="ARBA" id="ARBA00006432"/>
    </source>
</evidence>
<evidence type="ECO:0000259" key="4">
    <source>
        <dbReference type="Pfam" id="PF13193"/>
    </source>
</evidence>
<gene>
    <name evidence="5" type="ORF">JYA64_14300</name>
</gene>
<dbReference type="Proteomes" id="UP001319060">
    <property type="component" value="Unassembled WGS sequence"/>
</dbReference>
<protein>
    <submittedName>
        <fullName evidence="5">AMP-binding protein</fullName>
    </submittedName>
</protein>
<evidence type="ECO:0000256" key="2">
    <source>
        <dbReference type="ARBA" id="ARBA00022598"/>
    </source>
</evidence>
<sequence length="490" mass="55140">MLITDPIEKNARLYPEKSAIEIEDQKVTYPDLLENIRRIAAFFSYEPKKGLQGKAALYVPNGIPFLQYFLGAVSSGWIAVPLDLKWKQSELMERLHQAEPDVIITTEEYKDRLSLWEGKIVLVADIPQYESEEAHTTTEDSLFYMGFTSGSTGIPKCFVRNHRSWVKSFACSKEEFGLTDRDTVLVPGPLVHSLFLYAAVSTLFLGGTVKLLPKFSAVKTLKVLQEKRATALYAVPTMLAALIKEMESAGNIPSLKKMISSGAKWEPGLKDRIQLYFPETDLIEFYGASELSFVSYINHRTAVRKPLSVGQPFHNVKLSIRDKNGNEAGPNDVGTLYVKSDMLFSHYINRPDANKEVWSDDGWLTVGDLAKADEDGDLYIIGRSNNMIISGGQNVYPEEIEKVLNMMEGIEEAIVFGTPDSYWGQKVSAAILVEDDTLTVRDVQRFCRKHLSVFKVPKQVIFTKELPYTSSGKIARAQVKERYSRGVYTK</sequence>
<dbReference type="InterPro" id="IPR020845">
    <property type="entry name" value="AMP-binding_CS"/>
</dbReference>
<dbReference type="Pfam" id="PF00501">
    <property type="entry name" value="AMP-binding"/>
    <property type="match status" value="1"/>
</dbReference>
<dbReference type="Gene3D" id="3.40.50.12780">
    <property type="entry name" value="N-terminal domain of ligase-like"/>
    <property type="match status" value="1"/>
</dbReference>
<dbReference type="Gene3D" id="3.30.300.30">
    <property type="match status" value="1"/>
</dbReference>
<feature type="domain" description="AMP-binding enzyme C-terminal" evidence="4">
    <location>
        <begin position="399"/>
        <end position="473"/>
    </location>
</feature>
<reference evidence="5 6" key="1">
    <citation type="submission" date="2021-01" db="EMBL/GenBank/DDBJ databases">
        <title>Genome Sequencing of Type Strains.</title>
        <authorList>
            <person name="Lemaire J.F."/>
            <person name="Inderbitzin P."/>
            <person name="Collins S.B."/>
            <person name="Wespe N."/>
            <person name="Knight-Connoni V."/>
        </authorList>
    </citation>
    <scope>NUCLEOTIDE SEQUENCE [LARGE SCALE GENOMIC DNA]</scope>
    <source>
        <strain evidence="5 6">DSM 14730</strain>
    </source>
</reference>
<comment type="caution">
    <text evidence="5">The sequence shown here is derived from an EMBL/GenBank/DDBJ whole genome shotgun (WGS) entry which is preliminary data.</text>
</comment>
<dbReference type="InterPro" id="IPR042099">
    <property type="entry name" value="ANL_N_sf"/>
</dbReference>
<dbReference type="PROSITE" id="PS00455">
    <property type="entry name" value="AMP_BINDING"/>
    <property type="match status" value="1"/>
</dbReference>